<reference evidence="2 3" key="1">
    <citation type="submission" date="2016-10" db="EMBL/GenBank/DDBJ databases">
        <authorList>
            <person name="de Groot N.N."/>
        </authorList>
    </citation>
    <scope>NUCLEOTIDE SEQUENCE [LARGE SCALE GENOMIC DNA]</scope>
    <source>
        <strain evidence="2 3">CGMCC 1.7666</strain>
    </source>
</reference>
<dbReference type="STRING" id="549386.SAMN02927923_01804"/>
<feature type="region of interest" description="Disordered" evidence="1">
    <location>
        <begin position="44"/>
        <end position="80"/>
    </location>
</feature>
<evidence type="ECO:0000313" key="3">
    <source>
        <dbReference type="Proteomes" id="UP000199569"/>
    </source>
</evidence>
<keyword evidence="3" id="KW-1185">Reference proteome</keyword>
<organism evidence="2 3">
    <name type="scientific">Microvirga guangxiensis</name>
    <dbReference type="NCBI Taxonomy" id="549386"/>
    <lineage>
        <taxon>Bacteria</taxon>
        <taxon>Pseudomonadati</taxon>
        <taxon>Pseudomonadota</taxon>
        <taxon>Alphaproteobacteria</taxon>
        <taxon>Hyphomicrobiales</taxon>
        <taxon>Methylobacteriaceae</taxon>
        <taxon>Microvirga</taxon>
    </lineage>
</organism>
<evidence type="ECO:0000256" key="1">
    <source>
        <dbReference type="SAM" id="MobiDB-lite"/>
    </source>
</evidence>
<evidence type="ECO:0000313" key="2">
    <source>
        <dbReference type="EMBL" id="SCY64448.1"/>
    </source>
</evidence>
<protein>
    <recommendedName>
        <fullName evidence="4">CopL family metal-binding regulatory protein</fullName>
    </recommendedName>
</protein>
<dbReference type="RefSeq" id="WP_139165452.1">
    <property type="nucleotide sequence ID" value="NZ_FMVJ01000005.1"/>
</dbReference>
<dbReference type="EMBL" id="FMVJ01000005">
    <property type="protein sequence ID" value="SCY64448.1"/>
    <property type="molecule type" value="Genomic_DNA"/>
</dbReference>
<sequence length="135" mass="13379">MRLVGLIIAVLLAVTAGILVISAPHAAASGERPASAATVLGHDHATHSHERAVDVEPASAHDHASTRNDCGDPTSGDHGSGGTDCCNMGACHAVQALAAPVLHVPCASAAVLAVVGDQQVEGIVPGGPDRPPRTA</sequence>
<dbReference type="Proteomes" id="UP000199569">
    <property type="component" value="Unassembled WGS sequence"/>
</dbReference>
<name>A0A1G5HN30_9HYPH</name>
<proteinExistence type="predicted"/>
<evidence type="ECO:0008006" key="4">
    <source>
        <dbReference type="Google" id="ProtNLM"/>
    </source>
</evidence>
<feature type="compositionally biased region" description="Basic and acidic residues" evidence="1">
    <location>
        <begin position="44"/>
        <end position="70"/>
    </location>
</feature>
<gene>
    <name evidence="2" type="ORF">SAMN02927923_01804</name>
</gene>
<accession>A0A1G5HN30</accession>
<dbReference type="AlphaFoldDB" id="A0A1G5HN30"/>
<dbReference type="OrthoDB" id="8019884at2"/>